<sequence length="151" mass="16806">MVETSTEEKETKGKDKLNSKNLMKDILYAAVKGIGGFGLEAFADLKIEGKENVPIIGKAILTTVSENAMRDMAIISQVSGRRIHFMVYHKLMKHQLYGPVLKTLGMFRSTLDKDDTIPIDKVFHYLNETGDLVAMTPESKLTSEVQVKAMA</sequence>
<proteinExistence type="predicted"/>
<dbReference type="AlphaFoldDB" id="X1TQN7"/>
<evidence type="ECO:0000313" key="1">
    <source>
        <dbReference type="EMBL" id="GAI93676.1"/>
    </source>
</evidence>
<gene>
    <name evidence="1" type="ORF">S12H4_40510</name>
</gene>
<name>X1TQN7_9ZZZZ</name>
<dbReference type="EMBL" id="BARW01024592">
    <property type="protein sequence ID" value="GAI93676.1"/>
    <property type="molecule type" value="Genomic_DNA"/>
</dbReference>
<feature type="non-terminal residue" evidence="1">
    <location>
        <position position="151"/>
    </location>
</feature>
<protein>
    <submittedName>
        <fullName evidence="1">Uncharacterized protein</fullName>
    </submittedName>
</protein>
<reference evidence="1" key="1">
    <citation type="journal article" date="2014" name="Front. Microbiol.">
        <title>High frequency of phylogenetically diverse reductive dehalogenase-homologous genes in deep subseafloor sedimentary metagenomes.</title>
        <authorList>
            <person name="Kawai M."/>
            <person name="Futagami T."/>
            <person name="Toyoda A."/>
            <person name="Takaki Y."/>
            <person name="Nishi S."/>
            <person name="Hori S."/>
            <person name="Arai W."/>
            <person name="Tsubouchi T."/>
            <person name="Morono Y."/>
            <person name="Uchiyama I."/>
            <person name="Ito T."/>
            <person name="Fujiyama A."/>
            <person name="Inagaki F."/>
            <person name="Takami H."/>
        </authorList>
    </citation>
    <scope>NUCLEOTIDE SEQUENCE</scope>
    <source>
        <strain evidence="1">Expedition CK06-06</strain>
    </source>
</reference>
<accession>X1TQN7</accession>
<comment type="caution">
    <text evidence="1">The sequence shown here is derived from an EMBL/GenBank/DDBJ whole genome shotgun (WGS) entry which is preliminary data.</text>
</comment>
<organism evidence="1">
    <name type="scientific">marine sediment metagenome</name>
    <dbReference type="NCBI Taxonomy" id="412755"/>
    <lineage>
        <taxon>unclassified sequences</taxon>
        <taxon>metagenomes</taxon>
        <taxon>ecological metagenomes</taxon>
    </lineage>
</organism>